<dbReference type="Gene3D" id="1.10.10.160">
    <property type="match status" value="1"/>
</dbReference>
<evidence type="ECO:0000256" key="8">
    <source>
        <dbReference type="ARBA" id="ARBA00034808"/>
    </source>
</evidence>
<evidence type="ECO:0000256" key="2">
    <source>
        <dbReference type="ARBA" id="ARBA00022741"/>
    </source>
</evidence>
<dbReference type="SMART" id="SM00341">
    <property type="entry name" value="HRDC"/>
    <property type="match status" value="1"/>
</dbReference>
<dbReference type="EC" id="5.6.2.4" evidence="8"/>
<dbReference type="InterPro" id="IPR013986">
    <property type="entry name" value="DExx_box_DNA_helicase_dom_sf"/>
</dbReference>
<evidence type="ECO:0000259" key="14">
    <source>
        <dbReference type="PROSITE" id="PS51217"/>
    </source>
</evidence>
<dbReference type="Pfam" id="PF13361">
    <property type="entry name" value="UvrD_C"/>
    <property type="match status" value="2"/>
</dbReference>
<dbReference type="GO" id="GO:0016887">
    <property type="term" value="F:ATP hydrolysis activity"/>
    <property type="evidence" value="ECO:0007669"/>
    <property type="project" value="RHEA"/>
</dbReference>
<evidence type="ECO:0000256" key="1">
    <source>
        <dbReference type="ARBA" id="ARBA00009922"/>
    </source>
</evidence>
<dbReference type="Proteomes" id="UP000216311">
    <property type="component" value="Unassembled WGS sequence"/>
</dbReference>
<evidence type="ECO:0000313" key="15">
    <source>
        <dbReference type="EMBL" id="OYO19381.1"/>
    </source>
</evidence>
<dbReference type="AlphaFoldDB" id="A0A255GUT1"/>
<dbReference type="InterPro" id="IPR014017">
    <property type="entry name" value="DNA_helicase_UvrD-like_C"/>
</dbReference>
<evidence type="ECO:0000256" key="4">
    <source>
        <dbReference type="ARBA" id="ARBA00022806"/>
    </source>
</evidence>
<comment type="catalytic activity">
    <reaction evidence="7">
        <text>Couples ATP hydrolysis with the unwinding of duplex DNA by translocating in the 3'-5' direction.</text>
        <dbReference type="EC" id="5.6.2.4"/>
    </reaction>
</comment>
<dbReference type="InterPro" id="IPR000212">
    <property type="entry name" value="DNA_helicase_UvrD/REP"/>
</dbReference>
<dbReference type="PANTHER" id="PTHR11070:SF69">
    <property type="entry name" value="ATP-DEPENDENT DNA HELICASE UVRD2"/>
    <property type="match status" value="1"/>
</dbReference>
<keyword evidence="3 10" id="KW-0378">Hydrolase</keyword>
<comment type="catalytic activity">
    <reaction evidence="9">
        <text>ATP + H2O = ADP + phosphate + H(+)</text>
        <dbReference type="Rhea" id="RHEA:13065"/>
        <dbReference type="ChEBI" id="CHEBI:15377"/>
        <dbReference type="ChEBI" id="CHEBI:15378"/>
        <dbReference type="ChEBI" id="CHEBI:30616"/>
        <dbReference type="ChEBI" id="CHEBI:43474"/>
        <dbReference type="ChEBI" id="CHEBI:456216"/>
        <dbReference type="EC" id="5.6.2.4"/>
    </reaction>
</comment>
<keyword evidence="6" id="KW-0413">Isomerase</keyword>
<dbReference type="GO" id="GO:0043138">
    <property type="term" value="F:3'-5' DNA helicase activity"/>
    <property type="evidence" value="ECO:0007669"/>
    <property type="project" value="UniProtKB-EC"/>
</dbReference>
<dbReference type="GO" id="GO:0005829">
    <property type="term" value="C:cytosol"/>
    <property type="evidence" value="ECO:0007669"/>
    <property type="project" value="TreeGrafter"/>
</dbReference>
<evidence type="ECO:0000256" key="9">
    <source>
        <dbReference type="ARBA" id="ARBA00048988"/>
    </source>
</evidence>
<dbReference type="GO" id="GO:0000725">
    <property type="term" value="P:recombinational repair"/>
    <property type="evidence" value="ECO:0007669"/>
    <property type="project" value="TreeGrafter"/>
</dbReference>
<sequence length="720" mass="77719">MPPGSCRGGLSAGRTNLWGVLPPSDPEALLDALDPEQRQVAMALTGPVAVIAGAGTGKTRAITHRIAYGVRTGAYAPTTVLAVTFTTRAAGELRGRLQQLGVSGVQARTFHSAALRQAQYFWPRTMGGELPQILDNRMSLVAEAAGRLRVGVDTGILRDLVGEIGWAKVSNVQAADYPAIARSLGRELASVEPETVARVFAGYEEAKRNRGRIDFEDILLCTTALLTDHPEVAEEVRRTYRHLVVDEYQDVSPLQQRLLELWLGERAEVCVVGDPAQTIHSFAGARADYLTGFPKRHPEATVVRLVRDYRSTPQVVGTANAIMSRARGQAMGAVTLQAQRPAGPAPLFVAAPDEASEAAAVADWLKSLHQKGIAYREMAILFRINAQSPAYEQALSDRDIPYLVRGAERFYERPEVRQAMGVLRTSTRTDSDGLAVGEQVRAILSGIGWTPEAPTGGGTTRERWESLAALASVADDLVAADPYTTLDAVVDELERRAAAQHAPVAQGVTLGTIHSAKGLEWDAVAVVGAHEGILPFVLATTDQAIAEERRLLYVAVTRAREHLRISWSHSRSGGGGHRNPSRFLDGVRPAGSEGPRPQRPAAAQRRRGSQQTARCRVCEGTLDTGVQRKLGRHETCESTYDEDLLAALKQWRTGEAKEQKLPAYCIFTDATLLAIAESTPDDERGLLAISGIGRTKVDRYGDAVLEILRGSASGADPESD</sequence>
<dbReference type="InterPro" id="IPR014016">
    <property type="entry name" value="UvrD-like_ATP-bd"/>
</dbReference>
<dbReference type="SUPFAM" id="SSF52540">
    <property type="entry name" value="P-loop containing nucleoside triphosphate hydrolases"/>
    <property type="match status" value="1"/>
</dbReference>
<dbReference type="PROSITE" id="PS50967">
    <property type="entry name" value="HRDC"/>
    <property type="match status" value="1"/>
</dbReference>
<comment type="caution">
    <text evidence="15">The sequence shown here is derived from an EMBL/GenBank/DDBJ whole genome shotgun (WGS) entry which is preliminary data.</text>
</comment>
<protein>
    <recommendedName>
        <fullName evidence="8">DNA 3'-5' helicase</fullName>
        <ecNumber evidence="8">5.6.2.4</ecNumber>
    </recommendedName>
</protein>
<accession>A0A255GUT1</accession>
<feature type="domain" description="HRDC" evidence="12">
    <location>
        <begin position="638"/>
        <end position="718"/>
    </location>
</feature>
<name>A0A255GUT1_9ACTN</name>
<dbReference type="InterPro" id="IPR002121">
    <property type="entry name" value="HRDC_dom"/>
</dbReference>
<gene>
    <name evidence="15" type="ORF">CGZ93_13555</name>
</gene>
<dbReference type="SUPFAM" id="SSF47819">
    <property type="entry name" value="HRDC-like"/>
    <property type="match status" value="1"/>
</dbReference>
<keyword evidence="4 10" id="KW-0347">Helicase</keyword>
<proteinExistence type="inferred from homology"/>
<organism evidence="15 16">
    <name type="scientific">Enemella dayhoffiae</name>
    <dbReference type="NCBI Taxonomy" id="2016507"/>
    <lineage>
        <taxon>Bacteria</taxon>
        <taxon>Bacillati</taxon>
        <taxon>Actinomycetota</taxon>
        <taxon>Actinomycetes</taxon>
        <taxon>Propionibacteriales</taxon>
        <taxon>Propionibacteriaceae</taxon>
        <taxon>Enemella</taxon>
    </lineage>
</organism>
<evidence type="ECO:0000256" key="5">
    <source>
        <dbReference type="ARBA" id="ARBA00022840"/>
    </source>
</evidence>
<keyword evidence="5 10" id="KW-0067">ATP-binding</keyword>
<dbReference type="Pfam" id="PF00580">
    <property type="entry name" value="UvrD-helicase"/>
    <property type="match status" value="1"/>
</dbReference>
<evidence type="ECO:0000256" key="6">
    <source>
        <dbReference type="ARBA" id="ARBA00023235"/>
    </source>
</evidence>
<evidence type="ECO:0000256" key="10">
    <source>
        <dbReference type="PROSITE-ProRule" id="PRU00560"/>
    </source>
</evidence>
<feature type="binding site" evidence="10">
    <location>
        <begin position="52"/>
        <end position="59"/>
    </location>
    <ligand>
        <name>ATP</name>
        <dbReference type="ChEBI" id="CHEBI:30616"/>
    </ligand>
</feature>
<keyword evidence="16" id="KW-1185">Reference proteome</keyword>
<evidence type="ECO:0000256" key="11">
    <source>
        <dbReference type="SAM" id="MobiDB-lite"/>
    </source>
</evidence>
<reference evidence="15 16" key="1">
    <citation type="submission" date="2017-07" db="EMBL/GenBank/DDBJ databases">
        <title>Draft whole genome sequences of clinical Proprionibacteriaceae strains.</title>
        <authorList>
            <person name="Bernier A.-M."/>
            <person name="Bernard K."/>
            <person name="Domingo M.-C."/>
        </authorList>
    </citation>
    <scope>NUCLEOTIDE SEQUENCE [LARGE SCALE GENOMIC DNA]</scope>
    <source>
        <strain evidence="15 16">NML 130396</strain>
    </source>
</reference>
<dbReference type="InterPro" id="IPR044876">
    <property type="entry name" value="HRDC_dom_sf"/>
</dbReference>
<evidence type="ECO:0000259" key="12">
    <source>
        <dbReference type="PROSITE" id="PS50967"/>
    </source>
</evidence>
<dbReference type="PANTHER" id="PTHR11070">
    <property type="entry name" value="UVRD / RECB / PCRA DNA HELICASE FAMILY MEMBER"/>
    <property type="match status" value="1"/>
</dbReference>
<comment type="similarity">
    <text evidence="1">Belongs to the helicase family. UvrD subfamily.</text>
</comment>
<feature type="domain" description="UvrD-like helicase C-terminal" evidence="14">
    <location>
        <begin position="313"/>
        <end position="573"/>
    </location>
</feature>
<evidence type="ECO:0000256" key="3">
    <source>
        <dbReference type="ARBA" id="ARBA00022801"/>
    </source>
</evidence>
<dbReference type="OrthoDB" id="9806690at2"/>
<dbReference type="GO" id="GO:0033202">
    <property type="term" value="C:DNA helicase complex"/>
    <property type="evidence" value="ECO:0007669"/>
    <property type="project" value="TreeGrafter"/>
</dbReference>
<dbReference type="GO" id="GO:0003677">
    <property type="term" value="F:DNA binding"/>
    <property type="evidence" value="ECO:0007669"/>
    <property type="project" value="InterPro"/>
</dbReference>
<dbReference type="Gene3D" id="1.10.150.80">
    <property type="entry name" value="HRDC domain"/>
    <property type="match status" value="1"/>
</dbReference>
<feature type="domain" description="UvrD-like helicase ATP-binding" evidence="13">
    <location>
        <begin position="31"/>
        <end position="312"/>
    </location>
</feature>
<feature type="compositionally biased region" description="Low complexity" evidence="11">
    <location>
        <begin position="599"/>
        <end position="610"/>
    </location>
</feature>
<dbReference type="InterPro" id="IPR010997">
    <property type="entry name" value="HRDC-like_sf"/>
</dbReference>
<evidence type="ECO:0000256" key="7">
    <source>
        <dbReference type="ARBA" id="ARBA00034617"/>
    </source>
</evidence>
<dbReference type="EMBL" id="NMVQ01000034">
    <property type="protein sequence ID" value="OYO19381.1"/>
    <property type="molecule type" value="Genomic_DNA"/>
</dbReference>
<evidence type="ECO:0000313" key="16">
    <source>
        <dbReference type="Proteomes" id="UP000216311"/>
    </source>
</evidence>
<dbReference type="Gene3D" id="3.40.50.300">
    <property type="entry name" value="P-loop containing nucleotide triphosphate hydrolases"/>
    <property type="match status" value="3"/>
</dbReference>
<evidence type="ECO:0000259" key="13">
    <source>
        <dbReference type="PROSITE" id="PS51198"/>
    </source>
</evidence>
<dbReference type="CDD" id="cd18807">
    <property type="entry name" value="SF1_C_UvrD"/>
    <property type="match status" value="1"/>
</dbReference>
<feature type="region of interest" description="Disordered" evidence="11">
    <location>
        <begin position="568"/>
        <end position="610"/>
    </location>
</feature>
<dbReference type="Pfam" id="PF00570">
    <property type="entry name" value="HRDC"/>
    <property type="match status" value="1"/>
</dbReference>
<dbReference type="PROSITE" id="PS51217">
    <property type="entry name" value="UVRD_HELICASE_CTER"/>
    <property type="match status" value="1"/>
</dbReference>
<dbReference type="InterPro" id="IPR027417">
    <property type="entry name" value="P-loop_NTPase"/>
</dbReference>
<dbReference type="GO" id="GO:0005524">
    <property type="term" value="F:ATP binding"/>
    <property type="evidence" value="ECO:0007669"/>
    <property type="project" value="UniProtKB-UniRule"/>
</dbReference>
<dbReference type="Gene3D" id="1.10.486.10">
    <property type="entry name" value="PCRA, domain 4"/>
    <property type="match status" value="2"/>
</dbReference>
<dbReference type="CDD" id="cd17932">
    <property type="entry name" value="DEXQc_UvrD"/>
    <property type="match status" value="1"/>
</dbReference>
<dbReference type="PROSITE" id="PS51198">
    <property type="entry name" value="UVRD_HELICASE_ATP_BIND"/>
    <property type="match status" value="1"/>
</dbReference>
<keyword evidence="2 10" id="KW-0547">Nucleotide-binding</keyword>